<feature type="binding site" evidence="8">
    <location>
        <position position="474"/>
    </location>
    <ligand>
        <name>Mg(2+)</name>
        <dbReference type="ChEBI" id="CHEBI:18420"/>
        <note>catalytic</note>
    </ligand>
</feature>
<dbReference type="InterPro" id="IPR028878">
    <property type="entry name" value="RNase_E"/>
</dbReference>
<feature type="domain" description="RNase E/G thioredoxin-like" evidence="11">
    <location>
        <begin position="532"/>
        <end position="613"/>
    </location>
</feature>
<dbReference type="HAMAP" id="MF_00970">
    <property type="entry name" value="RNase_E"/>
    <property type="match status" value="1"/>
</dbReference>
<feature type="compositionally biased region" description="Low complexity" evidence="9">
    <location>
        <begin position="827"/>
        <end position="845"/>
    </location>
</feature>
<keyword evidence="2 8" id="KW-0540">Nuclease</keyword>
<comment type="subcellular location">
    <subcellularLocation>
        <location evidence="8">Cytoplasm</location>
    </subcellularLocation>
    <subcellularLocation>
        <location evidence="8">Cell inner membrane</location>
        <topology evidence="8">Peripheral membrane protein</topology>
        <orientation evidence="8">Cytoplasmic side</orientation>
    </subcellularLocation>
</comment>
<feature type="compositionally biased region" description="Low complexity" evidence="9">
    <location>
        <begin position="862"/>
        <end position="881"/>
    </location>
</feature>
<evidence type="ECO:0000256" key="6">
    <source>
        <dbReference type="ARBA" id="ARBA00022842"/>
    </source>
</evidence>
<feature type="compositionally biased region" description="Basic residues" evidence="9">
    <location>
        <begin position="885"/>
        <end position="894"/>
    </location>
</feature>
<dbReference type="InterPro" id="IPR004659">
    <property type="entry name" value="RNase_E/G"/>
</dbReference>
<evidence type="ECO:0000256" key="7">
    <source>
        <dbReference type="ARBA" id="ARBA00022884"/>
    </source>
</evidence>
<dbReference type="NCBIfam" id="TIGR00757">
    <property type="entry name" value="RNaseEG"/>
    <property type="match status" value="1"/>
</dbReference>
<dbReference type="InterPro" id="IPR048583">
    <property type="entry name" value="RNase_E_G_thioredoxin-like"/>
</dbReference>
<comment type="catalytic activity">
    <reaction evidence="8">
        <text>Endonucleolytic cleavage of single-stranded RNA in A- and U-rich regions.</text>
        <dbReference type="EC" id="3.1.26.12"/>
    </reaction>
</comment>
<accession>A0ABT6CDS0</accession>
<dbReference type="Gene3D" id="3.40.1260.20">
    <property type="entry name" value="Ribonuclease E, catalytic domain"/>
    <property type="match status" value="1"/>
</dbReference>
<keyword evidence="8" id="KW-0698">rRNA processing</keyword>
<evidence type="ECO:0000313" key="12">
    <source>
        <dbReference type="EMBL" id="MDF8331598.1"/>
    </source>
</evidence>
<evidence type="ECO:0000259" key="11">
    <source>
        <dbReference type="Pfam" id="PF20833"/>
    </source>
</evidence>
<comment type="similarity">
    <text evidence="8">Belongs to the RNase E/G family. RNase E subfamily.</text>
</comment>
<feature type="compositionally biased region" description="Basic residues" evidence="9">
    <location>
        <begin position="185"/>
        <end position="195"/>
    </location>
</feature>
<evidence type="ECO:0000256" key="3">
    <source>
        <dbReference type="ARBA" id="ARBA00022723"/>
    </source>
</evidence>
<keyword evidence="8" id="KW-0472">Membrane</keyword>
<keyword evidence="7 8" id="KW-0694">RNA-binding</keyword>
<dbReference type="Pfam" id="PF10150">
    <property type="entry name" value="RNase_E_G"/>
    <property type="match status" value="1"/>
</dbReference>
<feature type="compositionally biased region" description="Acidic residues" evidence="9">
    <location>
        <begin position="702"/>
        <end position="723"/>
    </location>
</feature>
<feature type="compositionally biased region" description="Acidic residues" evidence="9">
    <location>
        <begin position="630"/>
        <end position="650"/>
    </location>
</feature>
<evidence type="ECO:0000313" key="13">
    <source>
        <dbReference type="Proteomes" id="UP001222770"/>
    </source>
</evidence>
<feature type="compositionally biased region" description="Acidic residues" evidence="9">
    <location>
        <begin position="770"/>
        <end position="780"/>
    </location>
</feature>
<comment type="cofactor">
    <cofactor evidence="8">
        <name>Mg(2+)</name>
        <dbReference type="ChEBI" id="CHEBI:18420"/>
    </cofactor>
    <text evidence="8">Binds 1 Mg(2+) ion per subunit.</text>
</comment>
<dbReference type="RefSeq" id="WP_277274703.1">
    <property type="nucleotide sequence ID" value="NZ_JAROCY010000001.1"/>
</dbReference>
<protein>
    <recommendedName>
        <fullName evidence="8">Ribonuclease E</fullName>
        <shortName evidence="8">RNase E</shortName>
        <ecNumber evidence="8">3.1.26.12</ecNumber>
    </recommendedName>
</protein>
<feature type="compositionally biased region" description="Basic residues" evidence="9">
    <location>
        <begin position="849"/>
        <end position="858"/>
    </location>
</feature>
<dbReference type="EMBL" id="JAROCY010000001">
    <property type="protein sequence ID" value="MDF8331598.1"/>
    <property type="molecule type" value="Genomic_DNA"/>
</dbReference>
<feature type="compositionally biased region" description="Low complexity" evidence="9">
    <location>
        <begin position="897"/>
        <end position="927"/>
    </location>
</feature>
<keyword evidence="4 8" id="KW-0255">Endonuclease</keyword>
<keyword evidence="1 8" id="KW-0963">Cytoplasm</keyword>
<evidence type="ECO:0000256" key="8">
    <source>
        <dbReference type="HAMAP-Rule" id="MF_00970"/>
    </source>
</evidence>
<keyword evidence="8" id="KW-1003">Cell membrane</keyword>
<sequence>MTTRMLIDARHQEETRVAVLKGNRIEEFDFESADHKQIKGNIYLAKVTRVEPSLQAAFVDFGGNRHGFLAFSEIHPDYYQIPKEDREALLAEEAAHAEEEAALRAAEDDEEEDDYAEGEDGYSDEGVTEVDTSEKDDVATIDGGVVERGFEHDGEDAGEEGDEAEASDAEDGGEGEEGSEDGGRQRRQRRGRRQGRSQGKEADELRAKRMALRRRYKIQDVIQRRQVLLVQVVKEERGNKGAALTTYLSLAGRYCVLMPNSSHGGGISRKISSAADRKRLKSIMTELELPKSMSCIVRTAGLQRTKPEIKRDFDYLARLWDEIRERTLKSSAPALIHSDSDLIKRAIRDIYNRDIEEVVVEGEYGYRAAKDFMKLLMPSHAKRVRAYVDPVPLFQRYGAEDQLTAMYDPVVQLKSGGYLVINPTEALVSIDINSGRSTKEHGIEATALNTNLEAAREIARQLRLRDMAGLVVIDFIDMEYGSNIRKVEKAMKDALKNDRARIQVGRISGFGLMEMSRQRLRTGVLEATTRACPHCDGSGLVRTASSAGLSALRMIEDEAAKGKGNVITLYASQEAAIYVLNAKRADLAEIEDRYGVTVEVIPEGENEGAKMRVASRGPKPEFVPRFEPIIEPEEEDVIEDEYEDEEEAEDQGERQQGRGGRGRGREEGEGEGEGEGRRKRRKRRRGRNRDRRDEDGAPQGEAGDEDETEGAEEAGEGAGEDGAIEAGEGAGEGGEGGNDGEGRRKRRRRGRRRRGGRDGGINGEGQAEGEAGDEAGDDADAPAAAEAVVAEVAEPVAAAEPVAEEAPAKPKRTRRKKAEPVAEEAVVEAAPVTEEVPVAEPVAEEAPAKPKRAPRRKKADAVAEAAPVAEEAPAAEPVAEETPAKPKRAPRKKKADAAPAEVAEAPAAEAVSEPVADAGADAAPAAESAEDGPPRRGWWQRTFGA</sequence>
<evidence type="ECO:0000256" key="9">
    <source>
        <dbReference type="SAM" id="MobiDB-lite"/>
    </source>
</evidence>
<dbReference type="EC" id="3.1.26.12" evidence="8"/>
<feature type="compositionally biased region" description="Basic residues" evidence="9">
    <location>
        <begin position="743"/>
        <end position="755"/>
    </location>
</feature>
<evidence type="ECO:0000256" key="2">
    <source>
        <dbReference type="ARBA" id="ARBA00022722"/>
    </source>
</evidence>
<feature type="binding site" evidence="8">
    <location>
        <position position="431"/>
    </location>
    <ligand>
        <name>Mg(2+)</name>
        <dbReference type="ChEBI" id="CHEBI:18420"/>
        <note>catalytic</note>
    </ligand>
</feature>
<keyword evidence="8" id="KW-0997">Cell inner membrane</keyword>
<feature type="compositionally biased region" description="Gly residues" evidence="9">
    <location>
        <begin position="728"/>
        <end position="739"/>
    </location>
</feature>
<dbReference type="Proteomes" id="UP001222770">
    <property type="component" value="Unassembled WGS sequence"/>
</dbReference>
<proteinExistence type="inferred from homology"/>
<feature type="region of interest" description="Disordered" evidence="9">
    <location>
        <begin position="99"/>
        <end position="205"/>
    </location>
</feature>
<dbReference type="InterPro" id="IPR019307">
    <property type="entry name" value="RNA-bd_AU-1/RNase_E/G"/>
</dbReference>
<keyword evidence="6 8" id="KW-0460">Magnesium</keyword>
<evidence type="ECO:0000256" key="4">
    <source>
        <dbReference type="ARBA" id="ARBA00022759"/>
    </source>
</evidence>
<dbReference type="Pfam" id="PF20833">
    <property type="entry name" value="RNase_E_G_Thio"/>
    <property type="match status" value="1"/>
</dbReference>
<evidence type="ECO:0000256" key="5">
    <source>
        <dbReference type="ARBA" id="ARBA00022801"/>
    </source>
</evidence>
<keyword evidence="3 8" id="KW-0479">Metal-binding</keyword>
<organism evidence="12 13">
    <name type="scientific">Novosphingobium cyanobacteriorum</name>
    <dbReference type="NCBI Taxonomy" id="3024215"/>
    <lineage>
        <taxon>Bacteria</taxon>
        <taxon>Pseudomonadati</taxon>
        <taxon>Pseudomonadota</taxon>
        <taxon>Alphaproteobacteria</taxon>
        <taxon>Sphingomonadales</taxon>
        <taxon>Sphingomonadaceae</taxon>
        <taxon>Novosphingobium</taxon>
    </lineage>
</organism>
<keyword evidence="8" id="KW-0820">tRNA-binding</keyword>
<feature type="region of interest" description="Required for zinc-mediated homotetramerization and catalytic activity" evidence="8">
    <location>
        <begin position="532"/>
        <end position="535"/>
    </location>
</feature>
<dbReference type="InterPro" id="IPR012340">
    <property type="entry name" value="NA-bd_OB-fold"/>
</dbReference>
<evidence type="ECO:0000256" key="1">
    <source>
        <dbReference type="ARBA" id="ARBA00022490"/>
    </source>
</evidence>
<feature type="compositionally biased region" description="Acidic residues" evidence="9">
    <location>
        <begin position="153"/>
        <end position="180"/>
    </location>
</feature>
<feature type="compositionally biased region" description="Low complexity" evidence="9">
    <location>
        <begin position="781"/>
        <end position="805"/>
    </location>
</feature>
<reference evidence="12 13" key="1">
    <citation type="submission" date="2023-03" db="EMBL/GenBank/DDBJ databases">
        <title>Novosphingobium cyanobacteriorum sp. nov., isolated from a eutrophic reservoir during the Microcystis bloom period.</title>
        <authorList>
            <person name="Kang M."/>
            <person name="Le V."/>
            <person name="Ko S.-R."/>
            <person name="Lee S.-A."/>
            <person name="Ahn C.-Y."/>
        </authorList>
    </citation>
    <scope>NUCLEOTIDE SEQUENCE [LARGE SCALE GENOMIC DNA]</scope>
    <source>
        <strain evidence="12 13">HBC54</strain>
    </source>
</reference>
<comment type="cofactor">
    <cofactor evidence="8">
        <name>Zn(2+)</name>
        <dbReference type="ChEBI" id="CHEBI:29105"/>
    </cofactor>
    <text evidence="8">Binds 2 Zn(2+) ions per homotetramer.</text>
</comment>
<keyword evidence="13" id="KW-1185">Reference proteome</keyword>
<keyword evidence="8" id="KW-0699">rRNA-binding</keyword>
<feature type="compositionally biased region" description="Basic residues" evidence="9">
    <location>
        <begin position="677"/>
        <end position="689"/>
    </location>
</feature>
<dbReference type="PANTHER" id="PTHR30001">
    <property type="entry name" value="RIBONUCLEASE"/>
    <property type="match status" value="1"/>
</dbReference>
<keyword evidence="8" id="KW-0862">Zinc</keyword>
<dbReference type="Gene3D" id="2.40.50.140">
    <property type="entry name" value="Nucleic acid-binding proteins"/>
    <property type="match status" value="1"/>
</dbReference>
<feature type="binding site" evidence="8">
    <location>
        <position position="532"/>
    </location>
    <ligand>
        <name>Zn(2+)</name>
        <dbReference type="ChEBI" id="CHEBI:29105"/>
        <note>ligand shared between dimeric partners</note>
    </ligand>
</feature>
<dbReference type="CDD" id="cd04453">
    <property type="entry name" value="S1_RNase_E"/>
    <property type="match status" value="1"/>
</dbReference>
<comment type="caution">
    <text evidence="12">The sequence shown here is derived from an EMBL/GenBank/DDBJ whole genome shotgun (WGS) entry which is preliminary data.</text>
</comment>
<feature type="binding site" evidence="8">
    <location>
        <position position="535"/>
    </location>
    <ligand>
        <name>Zn(2+)</name>
        <dbReference type="ChEBI" id="CHEBI:29105"/>
        <note>ligand shared between dimeric partners</note>
    </ligand>
</feature>
<keyword evidence="8" id="KW-0819">tRNA processing</keyword>
<comment type="function">
    <text evidence="8">Endoribonuclease that plays a central role in RNA processing and decay. Required for the maturation of 5S and 16S rRNAs and the majority of tRNAs. Also involved in the degradation of most mRNAs.</text>
</comment>
<gene>
    <name evidence="8" type="primary">rne</name>
    <name evidence="12" type="ORF">POM99_00140</name>
</gene>
<dbReference type="SUPFAM" id="SSF50249">
    <property type="entry name" value="Nucleic acid-binding proteins"/>
    <property type="match status" value="1"/>
</dbReference>
<keyword evidence="5 8" id="KW-0378">Hydrolase</keyword>
<feature type="domain" description="RNA-binding protein AU-1/Ribonuclease E/G" evidence="10">
    <location>
        <begin position="249"/>
        <end position="519"/>
    </location>
</feature>
<feature type="region of interest" description="Disordered" evidence="9">
    <location>
        <begin position="611"/>
        <end position="945"/>
    </location>
</feature>
<name>A0ABT6CDS0_9SPHN</name>
<evidence type="ECO:0000259" key="10">
    <source>
        <dbReference type="Pfam" id="PF10150"/>
    </source>
</evidence>
<comment type="subunit">
    <text evidence="8">Homotetramer formed by a dimer of dimers.</text>
</comment>
<dbReference type="PANTHER" id="PTHR30001:SF1">
    <property type="entry name" value="RIBONUCLEASE E_G-LIKE PROTEIN, CHLOROPLASTIC"/>
    <property type="match status" value="1"/>
</dbReference>
<feature type="compositionally biased region" description="Acidic residues" evidence="9">
    <location>
        <begin position="107"/>
        <end position="128"/>
    </location>
</feature>